<proteinExistence type="predicted"/>
<gene>
    <name evidence="2" type="ORF">CSOJ01_08995</name>
</gene>
<keyword evidence="3" id="KW-1185">Reference proteome</keyword>
<protein>
    <submittedName>
        <fullName evidence="2">Uncharacterized protein</fullName>
    </submittedName>
</protein>
<reference evidence="2 3" key="1">
    <citation type="journal article" date="2020" name="Phytopathology">
        <title>Genome Sequence Resources of Colletotrichum truncatum, C. plurivorum, C. musicola, and C. sojae: Four Species Pathogenic to Soybean (Glycine max).</title>
        <authorList>
            <person name="Rogerio F."/>
            <person name="Boufleur T.R."/>
            <person name="Ciampi-Guillardi M."/>
            <person name="Sukno S.A."/>
            <person name="Thon M.R."/>
            <person name="Massola Junior N.S."/>
            <person name="Baroncelli R."/>
        </authorList>
    </citation>
    <scope>NUCLEOTIDE SEQUENCE [LARGE SCALE GENOMIC DNA]</scope>
    <source>
        <strain evidence="2 3">LFN0009</strain>
    </source>
</reference>
<name>A0A8H6MS34_9PEZI</name>
<accession>A0A8H6MS34</accession>
<comment type="caution">
    <text evidence="2">The sequence shown here is derived from an EMBL/GenBank/DDBJ whole genome shotgun (WGS) entry which is preliminary data.</text>
</comment>
<evidence type="ECO:0000313" key="3">
    <source>
        <dbReference type="Proteomes" id="UP000652219"/>
    </source>
</evidence>
<dbReference type="AlphaFoldDB" id="A0A8H6MS34"/>
<organism evidence="2 3">
    <name type="scientific">Colletotrichum sojae</name>
    <dbReference type="NCBI Taxonomy" id="2175907"/>
    <lineage>
        <taxon>Eukaryota</taxon>
        <taxon>Fungi</taxon>
        <taxon>Dikarya</taxon>
        <taxon>Ascomycota</taxon>
        <taxon>Pezizomycotina</taxon>
        <taxon>Sordariomycetes</taxon>
        <taxon>Hypocreomycetidae</taxon>
        <taxon>Glomerellales</taxon>
        <taxon>Glomerellaceae</taxon>
        <taxon>Colletotrichum</taxon>
        <taxon>Colletotrichum orchidearum species complex</taxon>
    </lineage>
</organism>
<sequence length="91" mass="10295">MEGRRMVRVRVEKFGARLGRSTTRRRAGHGTYTVGDLQQQHQHQNHYRCTVDSVPKRSRSNRSEAAQRPPATDHLTDQRGSQTTADLLAGV</sequence>
<evidence type="ECO:0000313" key="2">
    <source>
        <dbReference type="EMBL" id="KAF6806208.1"/>
    </source>
</evidence>
<dbReference type="Proteomes" id="UP000652219">
    <property type="component" value="Unassembled WGS sequence"/>
</dbReference>
<dbReference type="EMBL" id="WIGN01000164">
    <property type="protein sequence ID" value="KAF6806208.1"/>
    <property type="molecule type" value="Genomic_DNA"/>
</dbReference>
<evidence type="ECO:0000256" key="1">
    <source>
        <dbReference type="SAM" id="MobiDB-lite"/>
    </source>
</evidence>
<feature type="region of interest" description="Disordered" evidence="1">
    <location>
        <begin position="37"/>
        <end position="91"/>
    </location>
</feature>